<reference evidence="12 13" key="1">
    <citation type="submission" date="2018-04" db="EMBL/GenBank/DDBJ databases">
        <title>Genome of Nocardioides gansuensis WSJ-1.</title>
        <authorList>
            <person name="Wu S."/>
            <person name="Wang G."/>
        </authorList>
    </citation>
    <scope>NUCLEOTIDE SEQUENCE [LARGE SCALE GENOMIC DNA]</scope>
    <source>
        <strain evidence="12 13">WSJ-1</strain>
    </source>
</reference>
<dbReference type="InterPro" id="IPR058533">
    <property type="entry name" value="Cation_efflux_TM"/>
</dbReference>
<evidence type="ECO:0000256" key="2">
    <source>
        <dbReference type="ARBA" id="ARBA00008873"/>
    </source>
</evidence>
<feature type="region of interest" description="Disordered" evidence="8">
    <location>
        <begin position="1"/>
        <end position="35"/>
    </location>
</feature>
<evidence type="ECO:0000256" key="8">
    <source>
        <dbReference type="SAM" id="MobiDB-lite"/>
    </source>
</evidence>
<feature type="compositionally biased region" description="Basic and acidic residues" evidence="8">
    <location>
        <begin position="1"/>
        <end position="25"/>
    </location>
</feature>
<keyword evidence="3" id="KW-0813">Transport</keyword>
<sequence length="334" mass="35584">MSTHHDQHDHRQDDHGPGHGHEHGHGHGHGQGHGHGLNALDAVNAGARYRRPLTWAFLITVAFVAVEFAVGIASGSLALLSDAGHMLSDAGGLGMSLAAISLATAGTAAVHRTYGWYRLEILAALANTVLLFAVAVYVVYEAIQRLGADHEVASTPMIVVAIIGLVVNLIAFRLLAAGAKESLNLRGAYLEVTADAVGSVGVLIGATIIAATSWYWVDSLIAVGIGLFILPRAYKLGRDALRILVESAPAHIDVDHVAADLQSIDHVVEAHDLHVWTITSGMDAVSVHLQVRPDADTHAVLDQAREVLRDRHRITHATVQVEPTDHTGCNLVQW</sequence>
<dbReference type="InterPro" id="IPR027470">
    <property type="entry name" value="Cation_efflux_CTD"/>
</dbReference>
<dbReference type="Pfam" id="PF16916">
    <property type="entry name" value="ZT_dimer"/>
    <property type="match status" value="1"/>
</dbReference>
<dbReference type="InterPro" id="IPR027469">
    <property type="entry name" value="Cation_efflux_TMD_sf"/>
</dbReference>
<keyword evidence="4 9" id="KW-0812">Transmembrane</keyword>
<evidence type="ECO:0000256" key="7">
    <source>
        <dbReference type="ARBA" id="ARBA00023136"/>
    </source>
</evidence>
<keyword evidence="6" id="KW-0406">Ion transport</keyword>
<dbReference type="NCBIfam" id="TIGR01297">
    <property type="entry name" value="CDF"/>
    <property type="match status" value="1"/>
</dbReference>
<feature type="transmembrane region" description="Helical" evidence="9">
    <location>
        <begin position="122"/>
        <end position="140"/>
    </location>
</feature>
<dbReference type="GO" id="GO:0005886">
    <property type="term" value="C:plasma membrane"/>
    <property type="evidence" value="ECO:0007669"/>
    <property type="project" value="TreeGrafter"/>
</dbReference>
<keyword evidence="7 9" id="KW-0472">Membrane</keyword>
<evidence type="ECO:0000313" key="13">
    <source>
        <dbReference type="Proteomes" id="UP000246018"/>
    </source>
</evidence>
<evidence type="ECO:0000259" key="11">
    <source>
        <dbReference type="Pfam" id="PF16916"/>
    </source>
</evidence>
<evidence type="ECO:0000259" key="10">
    <source>
        <dbReference type="Pfam" id="PF01545"/>
    </source>
</evidence>
<gene>
    <name evidence="12" type="ORF">DDE18_05665</name>
</gene>
<comment type="caution">
    <text evidence="12">The sequence shown here is derived from an EMBL/GenBank/DDBJ whole genome shotgun (WGS) entry which is preliminary data.</text>
</comment>
<dbReference type="PANTHER" id="PTHR11562">
    <property type="entry name" value="CATION EFFLUX PROTEIN/ ZINC TRANSPORTER"/>
    <property type="match status" value="1"/>
</dbReference>
<feature type="transmembrane region" description="Helical" evidence="9">
    <location>
        <begin position="92"/>
        <end position="110"/>
    </location>
</feature>
<evidence type="ECO:0000256" key="4">
    <source>
        <dbReference type="ARBA" id="ARBA00022692"/>
    </source>
</evidence>
<dbReference type="RefSeq" id="WP_116571270.1">
    <property type="nucleotide sequence ID" value="NZ_QDGZ01000002.1"/>
</dbReference>
<comment type="similarity">
    <text evidence="2">Belongs to the cation diffusion facilitator (CDF) transporter (TC 2.A.4) family. SLC30A subfamily.</text>
</comment>
<dbReference type="Gene3D" id="1.20.1510.10">
    <property type="entry name" value="Cation efflux protein transmembrane domain"/>
    <property type="match status" value="1"/>
</dbReference>
<dbReference type="Pfam" id="PF01545">
    <property type="entry name" value="Cation_efflux"/>
    <property type="match status" value="1"/>
</dbReference>
<protein>
    <submittedName>
        <fullName evidence="12">Cation transporter</fullName>
    </submittedName>
</protein>
<feature type="domain" description="Cation efflux protein cytoplasmic" evidence="11">
    <location>
        <begin position="250"/>
        <end position="323"/>
    </location>
</feature>
<dbReference type="InterPro" id="IPR002524">
    <property type="entry name" value="Cation_efflux"/>
</dbReference>
<feature type="transmembrane region" description="Helical" evidence="9">
    <location>
        <begin position="215"/>
        <end position="234"/>
    </location>
</feature>
<dbReference type="InterPro" id="IPR050681">
    <property type="entry name" value="CDF/SLC30A"/>
</dbReference>
<evidence type="ECO:0000256" key="9">
    <source>
        <dbReference type="SAM" id="Phobius"/>
    </source>
</evidence>
<dbReference type="EMBL" id="QDGZ01000002">
    <property type="protein sequence ID" value="PVG83797.1"/>
    <property type="molecule type" value="Genomic_DNA"/>
</dbReference>
<dbReference type="PANTHER" id="PTHR11562:SF17">
    <property type="entry name" value="RE54080P-RELATED"/>
    <property type="match status" value="1"/>
</dbReference>
<evidence type="ECO:0000256" key="5">
    <source>
        <dbReference type="ARBA" id="ARBA00022989"/>
    </source>
</evidence>
<evidence type="ECO:0000313" key="12">
    <source>
        <dbReference type="EMBL" id="PVG83797.1"/>
    </source>
</evidence>
<keyword evidence="5 9" id="KW-1133">Transmembrane helix</keyword>
<dbReference type="AlphaFoldDB" id="A0A2T8FDL1"/>
<feature type="transmembrane region" description="Helical" evidence="9">
    <location>
        <begin position="55"/>
        <end position="80"/>
    </location>
</feature>
<proteinExistence type="inferred from homology"/>
<accession>A0A2T8FDL1</accession>
<feature type="transmembrane region" description="Helical" evidence="9">
    <location>
        <begin position="188"/>
        <end position="209"/>
    </location>
</feature>
<keyword evidence="13" id="KW-1185">Reference proteome</keyword>
<evidence type="ECO:0000256" key="1">
    <source>
        <dbReference type="ARBA" id="ARBA00004141"/>
    </source>
</evidence>
<name>A0A2T8FDL1_9ACTN</name>
<feature type="domain" description="Cation efflux protein transmembrane" evidence="10">
    <location>
        <begin position="54"/>
        <end position="245"/>
    </location>
</feature>
<dbReference type="OrthoDB" id="9809646at2"/>
<dbReference type="SUPFAM" id="SSF160240">
    <property type="entry name" value="Cation efflux protein cytoplasmic domain-like"/>
    <property type="match status" value="1"/>
</dbReference>
<evidence type="ECO:0000256" key="6">
    <source>
        <dbReference type="ARBA" id="ARBA00023065"/>
    </source>
</evidence>
<comment type="subcellular location">
    <subcellularLocation>
        <location evidence="1">Membrane</location>
        <topology evidence="1">Multi-pass membrane protein</topology>
    </subcellularLocation>
</comment>
<dbReference type="InterPro" id="IPR036837">
    <property type="entry name" value="Cation_efflux_CTD_sf"/>
</dbReference>
<dbReference type="SUPFAM" id="SSF161111">
    <property type="entry name" value="Cation efflux protein transmembrane domain-like"/>
    <property type="match status" value="1"/>
</dbReference>
<evidence type="ECO:0000256" key="3">
    <source>
        <dbReference type="ARBA" id="ARBA00022448"/>
    </source>
</evidence>
<feature type="transmembrane region" description="Helical" evidence="9">
    <location>
        <begin position="152"/>
        <end position="176"/>
    </location>
</feature>
<organism evidence="12 13">
    <name type="scientific">Nocardioides gansuensis</name>
    <dbReference type="NCBI Taxonomy" id="2138300"/>
    <lineage>
        <taxon>Bacteria</taxon>
        <taxon>Bacillati</taxon>
        <taxon>Actinomycetota</taxon>
        <taxon>Actinomycetes</taxon>
        <taxon>Propionibacteriales</taxon>
        <taxon>Nocardioidaceae</taxon>
        <taxon>Nocardioides</taxon>
    </lineage>
</organism>
<dbReference type="GO" id="GO:0005385">
    <property type="term" value="F:zinc ion transmembrane transporter activity"/>
    <property type="evidence" value="ECO:0007669"/>
    <property type="project" value="TreeGrafter"/>
</dbReference>
<dbReference type="Proteomes" id="UP000246018">
    <property type="component" value="Unassembled WGS sequence"/>
</dbReference>